<keyword evidence="3" id="KW-1185">Reference proteome</keyword>
<dbReference type="EnsemblMetazoa" id="GPPI004832-RA">
    <property type="protein sequence ID" value="GPPI004832-PA"/>
    <property type="gene ID" value="GPPI004832"/>
</dbReference>
<name>A0A1B0AQF0_9MUSC</name>
<evidence type="ECO:0000256" key="1">
    <source>
        <dbReference type="SAM" id="MobiDB-lite"/>
    </source>
</evidence>
<protein>
    <submittedName>
        <fullName evidence="2">Uncharacterized protein</fullName>
    </submittedName>
</protein>
<feature type="compositionally biased region" description="Low complexity" evidence="1">
    <location>
        <begin position="48"/>
        <end position="77"/>
    </location>
</feature>
<accession>A0A1B0AQF0</accession>
<reference evidence="3" key="1">
    <citation type="submission" date="2015-01" db="EMBL/GenBank/DDBJ databases">
        <authorList>
            <person name="Aksoy S."/>
            <person name="Warren W."/>
            <person name="Wilson R.K."/>
        </authorList>
    </citation>
    <scope>NUCLEOTIDE SEQUENCE [LARGE SCALE GENOMIC DNA]</scope>
    <source>
        <strain evidence="3">IAEA</strain>
    </source>
</reference>
<reference evidence="2" key="2">
    <citation type="submission" date="2020-05" db="UniProtKB">
        <authorList>
            <consortium name="EnsemblMetazoa"/>
        </authorList>
    </citation>
    <scope>IDENTIFICATION</scope>
    <source>
        <strain evidence="2">IAEA</strain>
    </source>
</reference>
<dbReference type="VEuPathDB" id="VectorBase:GPPI004832"/>
<dbReference type="STRING" id="67801.A0A1B0AQF0"/>
<dbReference type="Proteomes" id="UP000092460">
    <property type="component" value="Unassembled WGS sequence"/>
</dbReference>
<dbReference type="EMBL" id="JXJN01001838">
    <property type="status" value="NOT_ANNOTATED_CDS"/>
    <property type="molecule type" value="Genomic_DNA"/>
</dbReference>
<feature type="compositionally biased region" description="Polar residues" evidence="1">
    <location>
        <begin position="78"/>
        <end position="94"/>
    </location>
</feature>
<evidence type="ECO:0000313" key="2">
    <source>
        <dbReference type="EnsemblMetazoa" id="GPPI004832-PA"/>
    </source>
</evidence>
<proteinExistence type="predicted"/>
<organism evidence="2 3">
    <name type="scientific">Glossina palpalis gambiensis</name>
    <dbReference type="NCBI Taxonomy" id="67801"/>
    <lineage>
        <taxon>Eukaryota</taxon>
        <taxon>Metazoa</taxon>
        <taxon>Ecdysozoa</taxon>
        <taxon>Arthropoda</taxon>
        <taxon>Hexapoda</taxon>
        <taxon>Insecta</taxon>
        <taxon>Pterygota</taxon>
        <taxon>Neoptera</taxon>
        <taxon>Endopterygota</taxon>
        <taxon>Diptera</taxon>
        <taxon>Brachycera</taxon>
        <taxon>Muscomorpha</taxon>
        <taxon>Hippoboscoidea</taxon>
        <taxon>Glossinidae</taxon>
        <taxon>Glossina</taxon>
    </lineage>
</organism>
<feature type="region of interest" description="Disordered" evidence="1">
    <location>
        <begin position="1"/>
        <end position="110"/>
    </location>
</feature>
<dbReference type="AlphaFoldDB" id="A0A1B0AQF0"/>
<sequence>MDLDDGVESTPGLTDTHPGRSMAPFLGAHHHHQHHYQQTTTLPPPPQRQQQSPPDKQLPSQQQQQQPSPQQQHIQLQNGYKQSAMSVTTGGSTLTHRHNNALAVSIETDV</sequence>
<evidence type="ECO:0000313" key="3">
    <source>
        <dbReference type="Proteomes" id="UP000092460"/>
    </source>
</evidence>